<dbReference type="Proteomes" id="UP001170379">
    <property type="component" value="Unassembled WGS sequence"/>
</dbReference>
<dbReference type="EMBL" id="PXVD01000006">
    <property type="protein sequence ID" value="MDJ1370658.1"/>
    <property type="molecule type" value="Genomic_DNA"/>
</dbReference>
<comment type="caution">
    <text evidence="2">The sequence shown here is derived from an EMBL/GenBank/DDBJ whole genome shotgun (WGS) entry which is preliminary data.</text>
</comment>
<keyword evidence="3" id="KW-1185">Reference proteome</keyword>
<protein>
    <submittedName>
        <fullName evidence="2">Uncharacterized protein</fullName>
    </submittedName>
</protein>
<proteinExistence type="predicted"/>
<feature type="region of interest" description="Disordered" evidence="1">
    <location>
        <begin position="200"/>
        <end position="221"/>
    </location>
</feature>
<accession>A0ABT7C621</accession>
<sequence length="306" mass="33604">MARDRANIFTDIWADQDWRELSVTAQHLYLLMLTHGTLNYAGVMDWHPGRLAAMSDGRAAADVERDGAELEAGGFVLIDTDTGEGLVRSFLKHDGVLKQPKIVVSMTNAFASVASKKIRQVIAFEVQKLQVQQPELRAWEVKQVRTILEFAAASIHEVTPGLALAVTPGFTPGVTPNGDQAQGLPTTTATTTATSISNEIDIGEPPKQKRKPEHPIPADWSPNESAVLFAQQNGLDLRHEAGQFVAHAHSKERRLRNWDAGFRTWLGNAVKWRAENRRLTPTERAAQTVSIGRAPLATDLQLGEIA</sequence>
<evidence type="ECO:0000313" key="3">
    <source>
        <dbReference type="Proteomes" id="UP001170379"/>
    </source>
</evidence>
<name>A0ABT7C621_9MICO</name>
<dbReference type="RefSeq" id="WP_106486636.1">
    <property type="nucleotide sequence ID" value="NZ_CP028426.1"/>
</dbReference>
<reference evidence="2" key="1">
    <citation type="submission" date="2018-03" db="EMBL/GenBank/DDBJ databases">
        <authorList>
            <person name="Nunes O.C."/>
            <person name="Lopes A.R."/>
            <person name="Froufe H."/>
            <person name="Munoz-Merida A."/>
            <person name="Barroso C."/>
            <person name="Egas C."/>
        </authorList>
    </citation>
    <scope>NUCLEOTIDE SEQUENCE</scope>
    <source>
        <strain evidence="2">ON4</strain>
    </source>
</reference>
<gene>
    <name evidence="2" type="ORF">C7K25_04640</name>
</gene>
<reference evidence="2" key="2">
    <citation type="journal article" date="2022" name="Sci. Rep.">
        <title>In silico prediction of the enzymes involved in the degradation of the herbicide molinate by Gulosibacter molinativorax ON4T.</title>
        <authorList>
            <person name="Lopes A.R."/>
            <person name="Bunin E."/>
            <person name="Viana A.T."/>
            <person name="Froufe H."/>
            <person name="Munoz-Merida A."/>
            <person name="Pinho D."/>
            <person name="Figueiredo J."/>
            <person name="Barroso C."/>
            <person name="Vaz-Moreira I."/>
            <person name="Bellanger X."/>
            <person name="Egas C."/>
            <person name="Nunes O.C."/>
        </authorList>
    </citation>
    <scope>NUCLEOTIDE SEQUENCE</scope>
    <source>
        <strain evidence="2">ON4</strain>
    </source>
</reference>
<evidence type="ECO:0000256" key="1">
    <source>
        <dbReference type="SAM" id="MobiDB-lite"/>
    </source>
</evidence>
<organism evidence="2 3">
    <name type="scientific">Gulosibacter molinativorax</name>
    <dbReference type="NCBI Taxonomy" id="256821"/>
    <lineage>
        <taxon>Bacteria</taxon>
        <taxon>Bacillati</taxon>
        <taxon>Actinomycetota</taxon>
        <taxon>Actinomycetes</taxon>
        <taxon>Micrococcales</taxon>
        <taxon>Microbacteriaceae</taxon>
        <taxon>Gulosibacter</taxon>
    </lineage>
</organism>
<evidence type="ECO:0000313" key="2">
    <source>
        <dbReference type="EMBL" id="MDJ1370658.1"/>
    </source>
</evidence>